<dbReference type="InterPro" id="IPR050131">
    <property type="entry name" value="Peptidase_S8_subtilisin-like"/>
</dbReference>
<accession>A0ABV6M927</accession>
<feature type="transmembrane region" description="Helical" evidence="7">
    <location>
        <begin position="356"/>
        <end position="377"/>
    </location>
</feature>
<evidence type="ECO:0000256" key="5">
    <source>
        <dbReference type="PROSITE-ProRule" id="PRU01240"/>
    </source>
</evidence>
<dbReference type="InterPro" id="IPR036852">
    <property type="entry name" value="Peptidase_S8/S53_dom_sf"/>
</dbReference>
<keyword evidence="7" id="KW-0472">Membrane</keyword>
<comment type="similarity">
    <text evidence="1 5">Belongs to the peptidase S8 family.</text>
</comment>
<gene>
    <name evidence="10" type="ORF">ACFFIA_25750</name>
</gene>
<evidence type="ECO:0000259" key="9">
    <source>
        <dbReference type="Pfam" id="PF00082"/>
    </source>
</evidence>
<feature type="signal peptide" evidence="8">
    <location>
        <begin position="1"/>
        <end position="27"/>
    </location>
</feature>
<keyword evidence="3" id="KW-0378">Hydrolase</keyword>
<dbReference type="PANTHER" id="PTHR43806">
    <property type="entry name" value="PEPTIDASE S8"/>
    <property type="match status" value="1"/>
</dbReference>
<keyword evidence="8" id="KW-0732">Signal</keyword>
<evidence type="ECO:0000256" key="7">
    <source>
        <dbReference type="SAM" id="Phobius"/>
    </source>
</evidence>
<evidence type="ECO:0000256" key="1">
    <source>
        <dbReference type="ARBA" id="ARBA00011073"/>
    </source>
</evidence>
<dbReference type="PANTHER" id="PTHR43806:SF11">
    <property type="entry name" value="CEREVISIN-RELATED"/>
    <property type="match status" value="1"/>
</dbReference>
<evidence type="ECO:0000256" key="3">
    <source>
        <dbReference type="ARBA" id="ARBA00022801"/>
    </source>
</evidence>
<feature type="region of interest" description="Disordered" evidence="6">
    <location>
        <begin position="394"/>
        <end position="419"/>
    </location>
</feature>
<evidence type="ECO:0000256" key="6">
    <source>
        <dbReference type="SAM" id="MobiDB-lite"/>
    </source>
</evidence>
<dbReference type="PROSITE" id="PS00136">
    <property type="entry name" value="SUBTILASE_ASP"/>
    <property type="match status" value="1"/>
</dbReference>
<evidence type="ECO:0000313" key="10">
    <source>
        <dbReference type="EMBL" id="MFC0531049.1"/>
    </source>
</evidence>
<dbReference type="Pfam" id="PF00082">
    <property type="entry name" value="Peptidase_S8"/>
    <property type="match status" value="1"/>
</dbReference>
<keyword evidence="11" id="KW-1185">Reference proteome</keyword>
<reference evidence="10 11" key="1">
    <citation type="submission" date="2024-09" db="EMBL/GenBank/DDBJ databases">
        <authorList>
            <person name="Sun Q."/>
            <person name="Mori K."/>
        </authorList>
    </citation>
    <scope>NUCLEOTIDE SEQUENCE [LARGE SCALE GENOMIC DNA]</scope>
    <source>
        <strain evidence="10 11">TBRC 3947</strain>
    </source>
</reference>
<dbReference type="PROSITE" id="PS51892">
    <property type="entry name" value="SUBTILASE"/>
    <property type="match status" value="1"/>
</dbReference>
<dbReference type="InterPro" id="IPR000209">
    <property type="entry name" value="Peptidase_S8/S53_dom"/>
</dbReference>
<dbReference type="InterPro" id="IPR023827">
    <property type="entry name" value="Peptidase_S8_Asp-AS"/>
</dbReference>
<dbReference type="EMBL" id="JBHLUH010000056">
    <property type="protein sequence ID" value="MFC0531049.1"/>
    <property type="molecule type" value="Genomic_DNA"/>
</dbReference>
<evidence type="ECO:0000256" key="8">
    <source>
        <dbReference type="SAM" id="SignalP"/>
    </source>
</evidence>
<dbReference type="RefSeq" id="WP_377254787.1">
    <property type="nucleotide sequence ID" value="NZ_JBHLUH010000056.1"/>
</dbReference>
<keyword evidence="7" id="KW-1133">Transmembrane helix</keyword>
<dbReference type="SUPFAM" id="SSF52743">
    <property type="entry name" value="Subtilisin-like"/>
    <property type="match status" value="1"/>
</dbReference>
<comment type="caution">
    <text evidence="5">Lacks conserved residue(s) required for the propagation of feature annotation.</text>
</comment>
<proteinExistence type="inferred from homology"/>
<keyword evidence="7" id="KW-0812">Transmembrane</keyword>
<sequence>MSRFARTTAVLCIAAAMVGAGAVPAVAAPRAPANQRCVEPGPTVAEVPWPQRMLGPERVRPFTRGGGQIVAVLDSGVDASHPQLGGRVLAGFDAVAGSGPADDDCLGTGTQVAGVIAAGQEQSVGFIGLAPDVSILPIRVVAERFSSSPGTEPQVLARGINEAVERGASVIAVSTITYKDSPVLQGAVASALAKGVVVVAAVGDLGDERGLVPPSYPAAYDGVVGVGAIRETGVLWPKSQRGEDVDLVAPGDNVLTLTRAGGMGVTSGTGVACGFVAAAAVLVRSRRGNMRDTGGIGSQLERTAVPSPGGAGYGSGVVDPYAAVTARLAPSSPQALPNLPDPVSDESPAWARARQLALIGTGIAVAVVLIVLVVALVGPRGRRRFWRSTVTPAPIQEVEPEEPGPPVQLFPPQQSYPQQ</sequence>
<organism evidence="10 11">
    <name type="scientific">Phytohabitans kaempferiae</name>
    <dbReference type="NCBI Taxonomy" id="1620943"/>
    <lineage>
        <taxon>Bacteria</taxon>
        <taxon>Bacillati</taxon>
        <taxon>Actinomycetota</taxon>
        <taxon>Actinomycetes</taxon>
        <taxon>Micromonosporales</taxon>
        <taxon>Micromonosporaceae</taxon>
    </lineage>
</organism>
<dbReference type="PRINTS" id="PR00723">
    <property type="entry name" value="SUBTILISIN"/>
</dbReference>
<comment type="caution">
    <text evidence="10">The sequence shown here is derived from an EMBL/GenBank/DDBJ whole genome shotgun (WGS) entry which is preliminary data.</text>
</comment>
<evidence type="ECO:0000256" key="2">
    <source>
        <dbReference type="ARBA" id="ARBA00022670"/>
    </source>
</evidence>
<protein>
    <submittedName>
        <fullName evidence="10">S8 family serine peptidase</fullName>
    </submittedName>
</protein>
<dbReference type="Proteomes" id="UP001589867">
    <property type="component" value="Unassembled WGS sequence"/>
</dbReference>
<feature type="domain" description="Peptidase S8/S53" evidence="9">
    <location>
        <begin position="65"/>
        <end position="292"/>
    </location>
</feature>
<keyword evidence="2" id="KW-0645">Protease</keyword>
<name>A0ABV6M927_9ACTN</name>
<dbReference type="Gene3D" id="3.40.50.200">
    <property type="entry name" value="Peptidase S8/S53 domain"/>
    <property type="match status" value="1"/>
</dbReference>
<feature type="chain" id="PRO_5046476681" evidence="8">
    <location>
        <begin position="28"/>
        <end position="419"/>
    </location>
</feature>
<keyword evidence="4" id="KW-0720">Serine protease</keyword>
<dbReference type="InterPro" id="IPR015500">
    <property type="entry name" value="Peptidase_S8_subtilisin-rel"/>
</dbReference>
<evidence type="ECO:0000256" key="4">
    <source>
        <dbReference type="ARBA" id="ARBA00022825"/>
    </source>
</evidence>
<evidence type="ECO:0000313" key="11">
    <source>
        <dbReference type="Proteomes" id="UP001589867"/>
    </source>
</evidence>